<feature type="region of interest" description="Disordered" evidence="1">
    <location>
        <begin position="35"/>
        <end position="57"/>
    </location>
</feature>
<dbReference type="EMBL" id="FNRT01000002">
    <property type="protein sequence ID" value="SEB89869.1"/>
    <property type="molecule type" value="Genomic_DNA"/>
</dbReference>
<dbReference type="STRING" id="402596.SAMN04489844_1284"/>
<proteinExistence type="predicted"/>
<dbReference type="OrthoDB" id="3786371at2"/>
<dbReference type="Proteomes" id="UP000198742">
    <property type="component" value="Unassembled WGS sequence"/>
</dbReference>
<reference evidence="3" key="1">
    <citation type="submission" date="2016-10" db="EMBL/GenBank/DDBJ databases">
        <authorList>
            <person name="Varghese N."/>
            <person name="Submissions S."/>
        </authorList>
    </citation>
    <scope>NUCLEOTIDE SEQUENCE [LARGE SCALE GENOMIC DNA]</scope>
    <source>
        <strain evidence="3">DSM 22017</strain>
    </source>
</reference>
<dbReference type="AlphaFoldDB" id="A0A1H4N3L4"/>
<evidence type="ECO:0000313" key="3">
    <source>
        <dbReference type="Proteomes" id="UP000198742"/>
    </source>
</evidence>
<keyword evidence="3" id="KW-1185">Reference proteome</keyword>
<dbReference type="RefSeq" id="WP_090968367.1">
    <property type="nucleotide sequence ID" value="NZ_FNRT01000002.1"/>
</dbReference>
<accession>A0A1H4N3L4</accession>
<sequence length="112" mass="11835">MIDAGPSSSAASGASAWEAILDTLELSLQDASRLVHERGSTTSEPTSWLPPETDGPLPRHLVPRVSQLLGEFERVQQEISRAMGARRSELSALSRAAGGVGRPVPAYVDISA</sequence>
<evidence type="ECO:0000256" key="1">
    <source>
        <dbReference type="SAM" id="MobiDB-lite"/>
    </source>
</evidence>
<gene>
    <name evidence="2" type="ORF">SAMN04489844_1284</name>
</gene>
<evidence type="ECO:0000313" key="2">
    <source>
        <dbReference type="EMBL" id="SEB89869.1"/>
    </source>
</evidence>
<name>A0A1H4N3L4_9ACTN</name>
<organism evidence="2 3">
    <name type="scientific">Nocardioides exalbidus</name>
    <dbReference type="NCBI Taxonomy" id="402596"/>
    <lineage>
        <taxon>Bacteria</taxon>
        <taxon>Bacillati</taxon>
        <taxon>Actinomycetota</taxon>
        <taxon>Actinomycetes</taxon>
        <taxon>Propionibacteriales</taxon>
        <taxon>Nocardioidaceae</taxon>
        <taxon>Nocardioides</taxon>
    </lineage>
</organism>
<protein>
    <submittedName>
        <fullName evidence="2">Uncharacterized protein</fullName>
    </submittedName>
</protein>